<dbReference type="eggNOG" id="arCOG08126">
    <property type="taxonomic scope" value="Archaea"/>
</dbReference>
<protein>
    <submittedName>
        <fullName evidence="2">Membrane protein</fullName>
    </submittedName>
</protein>
<gene>
    <name evidence="2" type="ORF">C487_00469</name>
</gene>
<evidence type="ECO:0000313" key="2">
    <source>
        <dbReference type="EMBL" id="ELY83384.1"/>
    </source>
</evidence>
<evidence type="ECO:0000256" key="1">
    <source>
        <dbReference type="SAM" id="Phobius"/>
    </source>
</evidence>
<dbReference type="Proteomes" id="UP000011618">
    <property type="component" value="Unassembled WGS sequence"/>
</dbReference>
<feature type="transmembrane region" description="Helical" evidence="1">
    <location>
        <begin position="75"/>
        <end position="95"/>
    </location>
</feature>
<dbReference type="AlphaFoldDB" id="L9ZAF0"/>
<name>L9ZAF0_9EURY</name>
<organism evidence="2 3">
    <name type="scientific">Natrinema pallidum DSM 3751</name>
    <dbReference type="NCBI Taxonomy" id="1227495"/>
    <lineage>
        <taxon>Archaea</taxon>
        <taxon>Methanobacteriati</taxon>
        <taxon>Methanobacteriota</taxon>
        <taxon>Stenosarchaea group</taxon>
        <taxon>Halobacteria</taxon>
        <taxon>Halobacteriales</taxon>
        <taxon>Natrialbaceae</taxon>
        <taxon>Natrinema</taxon>
    </lineage>
</organism>
<reference evidence="2 3" key="1">
    <citation type="journal article" date="2014" name="PLoS Genet.">
        <title>Phylogenetically driven sequencing of extremely halophilic archaea reveals strategies for static and dynamic osmo-response.</title>
        <authorList>
            <person name="Becker E.A."/>
            <person name="Seitzer P.M."/>
            <person name="Tritt A."/>
            <person name="Larsen D."/>
            <person name="Krusor M."/>
            <person name="Yao A.I."/>
            <person name="Wu D."/>
            <person name="Madern D."/>
            <person name="Eisen J.A."/>
            <person name="Darling A.E."/>
            <person name="Facciotti M.T."/>
        </authorList>
    </citation>
    <scope>NUCLEOTIDE SEQUENCE [LARGE SCALE GENOMIC DNA]</scope>
    <source>
        <strain evidence="2 3">DSM 3751</strain>
    </source>
</reference>
<feature type="transmembrane region" description="Helical" evidence="1">
    <location>
        <begin position="44"/>
        <end position="63"/>
    </location>
</feature>
<dbReference type="PATRIC" id="fig|1227495.3.peg.82"/>
<proteinExistence type="predicted"/>
<keyword evidence="1" id="KW-0812">Transmembrane</keyword>
<accession>L9ZAF0</accession>
<evidence type="ECO:0000313" key="3">
    <source>
        <dbReference type="Proteomes" id="UP000011618"/>
    </source>
</evidence>
<comment type="caution">
    <text evidence="2">The sequence shown here is derived from an EMBL/GenBank/DDBJ whole genome shotgun (WGS) entry which is preliminary data.</text>
</comment>
<dbReference type="EMBL" id="AOII01000009">
    <property type="protein sequence ID" value="ELY83384.1"/>
    <property type="molecule type" value="Genomic_DNA"/>
</dbReference>
<keyword evidence="1" id="KW-1133">Transmembrane helix</keyword>
<keyword evidence="1" id="KW-0472">Membrane</keyword>
<sequence length="110" mass="12151">MNRVQSIDQGVIVRTENIYANCHTVPVLVLSTTLFPLQASSGGILLVVLLFVVIQIGALVWVYTDAQMNSPHSAALRTLVVFFGGRLGLLLYILVGREKRRGRSSHQTQF</sequence>